<protein>
    <submittedName>
        <fullName evidence="2">Fimbriae</fullName>
    </submittedName>
</protein>
<dbReference type="Pfam" id="PF13953">
    <property type="entry name" value="PapC_C"/>
    <property type="match status" value="1"/>
</dbReference>
<gene>
    <name evidence="2" type="primary">caf1A_1</name>
    <name evidence="2" type="ORF">NCTC6754_00156</name>
</gene>
<dbReference type="PANTHER" id="PTHR30451">
    <property type="entry name" value="OUTER MEMBRANE USHER PROTEIN"/>
    <property type="match status" value="1"/>
</dbReference>
<evidence type="ECO:0000259" key="1">
    <source>
        <dbReference type="Pfam" id="PF13953"/>
    </source>
</evidence>
<dbReference type="Gene3D" id="2.60.40.2070">
    <property type="match status" value="1"/>
</dbReference>
<accession>A0A3S4HMW0</accession>
<dbReference type="PANTHER" id="PTHR30451:SF21">
    <property type="entry name" value="FIMBRIAL USHER DOMAIN-CONTAINING PROTEIN YDET-RELATED"/>
    <property type="match status" value="1"/>
</dbReference>
<dbReference type="AlphaFoldDB" id="A0A3S4HMW0"/>
<evidence type="ECO:0000313" key="3">
    <source>
        <dbReference type="Proteomes" id="UP000269208"/>
    </source>
</evidence>
<dbReference type="InterPro" id="IPR000015">
    <property type="entry name" value="Fimb_usher"/>
</dbReference>
<feature type="domain" description="PapC-like C-terminal" evidence="1">
    <location>
        <begin position="2"/>
        <end position="65"/>
    </location>
</feature>
<dbReference type="GO" id="GO:0009279">
    <property type="term" value="C:cell outer membrane"/>
    <property type="evidence" value="ECO:0007669"/>
    <property type="project" value="TreeGrafter"/>
</dbReference>
<dbReference type="GO" id="GO:0015473">
    <property type="term" value="F:fimbrial usher porin activity"/>
    <property type="evidence" value="ECO:0007669"/>
    <property type="project" value="InterPro"/>
</dbReference>
<dbReference type="EMBL" id="LR134190">
    <property type="protein sequence ID" value="VEB50480.1"/>
    <property type="molecule type" value="Genomic_DNA"/>
</dbReference>
<evidence type="ECO:0000313" key="2">
    <source>
        <dbReference type="EMBL" id="VEB50480.1"/>
    </source>
</evidence>
<organism evidence="2 3">
    <name type="scientific">Salmonella enterica I</name>
    <dbReference type="NCBI Taxonomy" id="59201"/>
    <lineage>
        <taxon>Bacteria</taxon>
        <taxon>Pseudomonadati</taxon>
        <taxon>Pseudomonadota</taxon>
        <taxon>Gammaproteobacteria</taxon>
        <taxon>Enterobacterales</taxon>
        <taxon>Enterobacteriaceae</taxon>
        <taxon>Salmonella</taxon>
    </lineage>
</organism>
<name>A0A3S4HMW0_SALET</name>
<dbReference type="GO" id="GO:0009297">
    <property type="term" value="P:pilus assembly"/>
    <property type="evidence" value="ECO:0007669"/>
    <property type="project" value="InterPro"/>
</dbReference>
<proteinExistence type="predicted"/>
<dbReference type="InterPro" id="IPR025949">
    <property type="entry name" value="PapC-like_C"/>
</dbReference>
<dbReference type="Proteomes" id="UP000269208">
    <property type="component" value="Chromosome"/>
</dbReference>
<reference evidence="2 3" key="1">
    <citation type="submission" date="2018-12" db="EMBL/GenBank/DDBJ databases">
        <authorList>
            <consortium name="Pathogen Informatics"/>
        </authorList>
    </citation>
    <scope>NUCLEOTIDE SEQUENCE [LARGE SCALE GENOMIC DNA]</scope>
    <source>
        <strain evidence="2 3">NCTC6754</strain>
    </source>
</reference>
<dbReference type="InterPro" id="IPR043142">
    <property type="entry name" value="PapC-like_C_sf"/>
</dbReference>
<sequence length="228" mass="25132">MLLTLTRSNGEPVPFGATASVDGQDANLASIVGDKGQVFLSGLPEEGLLLVNWGSASCRADYHLDISKKYERHRDGERRLPVRNTMKNLWMLLALSLFSGHALAEGTMGNGSGWCQPTNGTHTFPFSFNQTITDTDGNQTGTIVEEHWSAGGEYSAKCDCDNSDYRGYNYFTATTGDLTQKGTHSETRYYGHMDYYVLVAGKLEIGTRSVCSREVEPEYSCPVFLNQQ</sequence>